<accession>A0A518DY65</accession>
<dbReference type="InterPro" id="IPR005239">
    <property type="entry name" value="ArgZ/ArgE-like"/>
</dbReference>
<dbReference type="CDD" id="cd12144">
    <property type="entry name" value="SDH_N_domain"/>
    <property type="match status" value="1"/>
</dbReference>
<protein>
    <recommendedName>
        <fullName evidence="5">ornithine cyclodeaminase</fullName>
        <ecNumber evidence="5">4.3.1.12</ecNumber>
    </recommendedName>
</protein>
<keyword evidence="2" id="KW-0547">Nucleotide-binding</keyword>
<dbReference type="EC" id="4.3.1.12" evidence="5"/>
<dbReference type="InterPro" id="IPR048964">
    <property type="entry name" value="ArgZ/ArgE-like_C_1st"/>
</dbReference>
<dbReference type="InterPro" id="IPR048963">
    <property type="entry name" value="ArgZ/ArgE-like_C_2nd"/>
</dbReference>
<evidence type="ECO:0000256" key="2">
    <source>
        <dbReference type="ARBA" id="ARBA00022741"/>
    </source>
</evidence>
<dbReference type="KEGG" id="lcre:Pla8534_46080"/>
<evidence type="ECO:0000259" key="8">
    <source>
        <dbReference type="Pfam" id="PF21571"/>
    </source>
</evidence>
<dbReference type="Proteomes" id="UP000317648">
    <property type="component" value="Chromosome"/>
</dbReference>
<dbReference type="InterPro" id="IPR007545">
    <property type="entry name" value="LOR/SDH_bifunc_enz_cons_dom"/>
</dbReference>
<dbReference type="GO" id="GO:0008473">
    <property type="term" value="F:ornithine cyclodeaminase activity"/>
    <property type="evidence" value="ECO:0007669"/>
    <property type="project" value="UniProtKB-EC"/>
</dbReference>
<feature type="domain" description="LOR/SDH bifunctional enzyme conserved" evidence="6">
    <location>
        <begin position="10"/>
        <end position="107"/>
    </location>
</feature>
<evidence type="ECO:0000259" key="6">
    <source>
        <dbReference type="Pfam" id="PF04455"/>
    </source>
</evidence>
<dbReference type="Pfam" id="PF04455">
    <property type="entry name" value="Saccharop_dh_N"/>
    <property type="match status" value="1"/>
</dbReference>
<evidence type="ECO:0000256" key="5">
    <source>
        <dbReference type="ARBA" id="ARBA00066346"/>
    </source>
</evidence>
<keyword evidence="4" id="KW-0456">Lyase</keyword>
<dbReference type="RefSeq" id="WP_145055401.1">
    <property type="nucleotide sequence ID" value="NZ_CP036433.1"/>
</dbReference>
<evidence type="ECO:0000259" key="7">
    <source>
        <dbReference type="Pfam" id="PF21570"/>
    </source>
</evidence>
<dbReference type="NCBIfam" id="TIGR00300">
    <property type="entry name" value="TIGR00300 family protein"/>
    <property type="match status" value="1"/>
</dbReference>
<dbReference type="Pfam" id="PF21570">
    <property type="entry name" value="ArgZ-like_C_2nd"/>
    <property type="match status" value="1"/>
</dbReference>
<dbReference type="Gene3D" id="3.40.50.10690">
    <property type="entry name" value="putative lor/sdh protein like domains"/>
    <property type="match status" value="1"/>
</dbReference>
<feature type="domain" description="Arginine dihydrolase ArgZ/ArgE-like C-terminal first subdomain" evidence="8">
    <location>
        <begin position="109"/>
        <end position="191"/>
    </location>
</feature>
<evidence type="ECO:0000313" key="10">
    <source>
        <dbReference type="Proteomes" id="UP000317648"/>
    </source>
</evidence>
<comment type="cofactor">
    <cofactor evidence="1">
        <name>NAD(+)</name>
        <dbReference type="ChEBI" id="CHEBI:57540"/>
    </cofactor>
</comment>
<dbReference type="GO" id="GO:0000166">
    <property type="term" value="F:nucleotide binding"/>
    <property type="evidence" value="ECO:0007669"/>
    <property type="project" value="UniProtKB-KW"/>
</dbReference>
<dbReference type="EMBL" id="CP036433">
    <property type="protein sequence ID" value="QDU96787.1"/>
    <property type="molecule type" value="Genomic_DNA"/>
</dbReference>
<dbReference type="Gene3D" id="2.40.420.10">
    <property type="entry name" value="conserved putative lor/sdh protein from methanococcus maripaludis s2 domain"/>
    <property type="match status" value="1"/>
</dbReference>
<evidence type="ECO:0000256" key="1">
    <source>
        <dbReference type="ARBA" id="ARBA00001911"/>
    </source>
</evidence>
<dbReference type="AlphaFoldDB" id="A0A518DY65"/>
<feature type="domain" description="Arginine dihydrolase ArgZ/ArgE-like C-terminal second subdomain" evidence="7">
    <location>
        <begin position="192"/>
        <end position="404"/>
    </location>
</feature>
<evidence type="ECO:0000313" key="9">
    <source>
        <dbReference type="EMBL" id="QDU96787.1"/>
    </source>
</evidence>
<reference evidence="9 10" key="1">
    <citation type="submission" date="2019-02" db="EMBL/GenBank/DDBJ databases">
        <title>Deep-cultivation of Planctomycetes and their phenomic and genomic characterization uncovers novel biology.</title>
        <authorList>
            <person name="Wiegand S."/>
            <person name="Jogler M."/>
            <person name="Boedeker C."/>
            <person name="Pinto D."/>
            <person name="Vollmers J."/>
            <person name="Rivas-Marin E."/>
            <person name="Kohn T."/>
            <person name="Peeters S.H."/>
            <person name="Heuer A."/>
            <person name="Rast P."/>
            <person name="Oberbeckmann S."/>
            <person name="Bunk B."/>
            <person name="Jeske O."/>
            <person name="Meyerdierks A."/>
            <person name="Storesund J.E."/>
            <person name="Kallscheuer N."/>
            <person name="Luecker S."/>
            <person name="Lage O.M."/>
            <person name="Pohl T."/>
            <person name="Merkel B.J."/>
            <person name="Hornburger P."/>
            <person name="Mueller R.-W."/>
            <person name="Bruemmer F."/>
            <person name="Labrenz M."/>
            <person name="Spormann A.M."/>
            <person name="Op den Camp H."/>
            <person name="Overmann J."/>
            <person name="Amann R."/>
            <person name="Jetten M.S.M."/>
            <person name="Mascher T."/>
            <person name="Medema M.H."/>
            <person name="Devos D.P."/>
            <person name="Kaster A.-K."/>
            <person name="Ovreas L."/>
            <person name="Rohde M."/>
            <person name="Galperin M.Y."/>
            <person name="Jogler C."/>
        </authorList>
    </citation>
    <scope>NUCLEOTIDE SEQUENCE [LARGE SCALE GENOMIC DNA]</scope>
    <source>
        <strain evidence="9 10">Pla85_3_4</strain>
    </source>
</reference>
<organism evidence="9 10">
    <name type="scientific">Lignipirellula cremea</name>
    <dbReference type="NCBI Taxonomy" id="2528010"/>
    <lineage>
        <taxon>Bacteria</taxon>
        <taxon>Pseudomonadati</taxon>
        <taxon>Planctomycetota</taxon>
        <taxon>Planctomycetia</taxon>
        <taxon>Pirellulales</taxon>
        <taxon>Pirellulaceae</taxon>
        <taxon>Lignipirellula</taxon>
    </lineage>
</organism>
<keyword evidence="10" id="KW-1185">Reference proteome</keyword>
<sequence length="416" mass="45046">MNPAGNSYVEDVEISGHIIDSLILPKILDAITAAGGSFLIKKFTVGQGRQDPSYALVEVQAPSQERLEEILSAISDHGAAPVADSDCRLAAADIEGAFPEGFYSTTNQRTEIRIDDDWIKVADQEMDCGVIVDLETRTARCLPMVDVRVGQQVVVGHAGVRVFPHGRREDRHGFEFMNSSVSTEKPKGVAIRQVAAELFRTRQEGGKTLVVGGPAIVHSGSVDYLSRLIRGGYVQTLFAGNALAAHDIEHALFGTSLGVRLDCGDIVEAGHEHHLRAINRMRRIGGIRQAVEQGVLRSGVMYECIKNDVDYLLAGSIRDDGPLPDVVTDALRAQQIMREKSRDVTFCLMIATTLHSIAVGNLLPAWVKVVCVDINPSTVIKLSDRGSFQTVGIVTDVEPFLRALVVEVEAMQAGSA</sequence>
<evidence type="ECO:0000256" key="4">
    <source>
        <dbReference type="ARBA" id="ARBA00023239"/>
    </source>
</evidence>
<gene>
    <name evidence="9" type="ORF">Pla8534_46080</name>
</gene>
<evidence type="ECO:0000256" key="3">
    <source>
        <dbReference type="ARBA" id="ARBA00023027"/>
    </source>
</evidence>
<name>A0A518DY65_9BACT</name>
<dbReference type="OrthoDB" id="5386290at2"/>
<proteinExistence type="predicted"/>
<dbReference type="Pfam" id="PF21571">
    <property type="entry name" value="ArgZ-like_C_1st"/>
    <property type="match status" value="1"/>
</dbReference>
<keyword evidence="3" id="KW-0520">NAD</keyword>